<dbReference type="InterPro" id="IPR003870">
    <property type="entry name" value="DUF222"/>
</dbReference>
<dbReference type="InterPro" id="IPR003615">
    <property type="entry name" value="HNH_nuc"/>
</dbReference>
<reference evidence="2 3" key="1">
    <citation type="journal article" date="2019" name="Int. J. Syst. Evol. Microbiol.">
        <title>The Global Catalogue of Microorganisms (GCM) 10K type strain sequencing project: providing services to taxonomists for standard genome sequencing and annotation.</title>
        <authorList>
            <consortium name="The Broad Institute Genomics Platform"/>
            <consortium name="The Broad Institute Genome Sequencing Center for Infectious Disease"/>
            <person name="Wu L."/>
            <person name="Ma J."/>
        </authorList>
    </citation>
    <scope>NUCLEOTIDE SEQUENCE [LARGE SCALE GENOMIC DNA]</scope>
    <source>
        <strain evidence="2 3">JCM 15575</strain>
    </source>
</reference>
<evidence type="ECO:0000313" key="3">
    <source>
        <dbReference type="Proteomes" id="UP001500596"/>
    </source>
</evidence>
<dbReference type="Pfam" id="PF02720">
    <property type="entry name" value="DUF222"/>
    <property type="match status" value="1"/>
</dbReference>
<organism evidence="2 3">
    <name type="scientific">Microbacterium lacus</name>
    <dbReference type="NCBI Taxonomy" id="415217"/>
    <lineage>
        <taxon>Bacteria</taxon>
        <taxon>Bacillati</taxon>
        <taxon>Actinomycetota</taxon>
        <taxon>Actinomycetes</taxon>
        <taxon>Micrococcales</taxon>
        <taxon>Microbacteriaceae</taxon>
        <taxon>Microbacterium</taxon>
    </lineage>
</organism>
<sequence>MGILSDMKQRVTALESCGGTDAEGRALLDAIRVLSTDDVVDLVSIASGIKHDADRLIAVGAAIVAERSTRELGQSGAAAVRGYPTPVSLVQSISGGTRADAVRAVRVGEALLENADVSNIESDVAADSCWHDCLDRALLAGSLTSAQHDAIRRGLGEPQSELDEVWALAAAQLVAESDGIDVEELARRARQVRDALDPAGLEERQSRRFAARSLRTWTDADGGHHARIDFADEDAAFWNSVISSALRPRRGGPRFMTDAERAAADDLIADPRTNEQLTYDLITDVFRAGALASASDVFGVRRPGVRMVVVKDAIGPRDALGRMLATGHLEDGGDALAGSVIDRALCEVGAVEVTVDSCGNPLDVGREQRLFTPRQKLALAVRDGGCVWPGCRVTASYCEAHHSEHWATGGKTDIDAGILLCRFHHMLLHNAGWRILRVGKGPFLLHRPPGGAGEPIPLQSKSAVRWAWDPPPSGGRTGWRAA</sequence>
<evidence type="ECO:0000259" key="1">
    <source>
        <dbReference type="SMART" id="SM00507"/>
    </source>
</evidence>
<protein>
    <recommendedName>
        <fullName evidence="1">HNH nuclease domain-containing protein</fullName>
    </recommendedName>
</protein>
<dbReference type="EMBL" id="BAAAPK010000001">
    <property type="protein sequence ID" value="GAA1666477.1"/>
    <property type="molecule type" value="Genomic_DNA"/>
</dbReference>
<feature type="domain" description="HNH nuclease" evidence="1">
    <location>
        <begin position="374"/>
        <end position="426"/>
    </location>
</feature>
<dbReference type="SMART" id="SM00507">
    <property type="entry name" value="HNHc"/>
    <property type="match status" value="1"/>
</dbReference>
<comment type="caution">
    <text evidence="2">The sequence shown here is derived from an EMBL/GenBank/DDBJ whole genome shotgun (WGS) entry which is preliminary data.</text>
</comment>
<dbReference type="CDD" id="cd00085">
    <property type="entry name" value="HNHc"/>
    <property type="match status" value="1"/>
</dbReference>
<proteinExistence type="predicted"/>
<evidence type="ECO:0000313" key="2">
    <source>
        <dbReference type="EMBL" id="GAA1666477.1"/>
    </source>
</evidence>
<gene>
    <name evidence="2" type="ORF">GCM10009807_08220</name>
</gene>
<dbReference type="RefSeq" id="WP_344051894.1">
    <property type="nucleotide sequence ID" value="NZ_BAAAPK010000001.1"/>
</dbReference>
<accession>A0ABN2G782</accession>
<keyword evidence="3" id="KW-1185">Reference proteome</keyword>
<dbReference type="Proteomes" id="UP001500596">
    <property type="component" value="Unassembled WGS sequence"/>
</dbReference>
<name>A0ABN2G782_9MICO</name>